<organism evidence="1 2">
    <name type="scientific">Bambusicola thoracicus</name>
    <name type="common">Chinese bamboo-partridge</name>
    <name type="synonym">Perdix thoracica</name>
    <dbReference type="NCBI Taxonomy" id="9083"/>
    <lineage>
        <taxon>Eukaryota</taxon>
        <taxon>Metazoa</taxon>
        <taxon>Chordata</taxon>
        <taxon>Craniata</taxon>
        <taxon>Vertebrata</taxon>
        <taxon>Euteleostomi</taxon>
        <taxon>Archelosauria</taxon>
        <taxon>Archosauria</taxon>
        <taxon>Dinosauria</taxon>
        <taxon>Saurischia</taxon>
        <taxon>Theropoda</taxon>
        <taxon>Coelurosauria</taxon>
        <taxon>Aves</taxon>
        <taxon>Neognathae</taxon>
        <taxon>Galloanserae</taxon>
        <taxon>Galliformes</taxon>
        <taxon>Phasianidae</taxon>
        <taxon>Perdicinae</taxon>
        <taxon>Bambusicola</taxon>
    </lineage>
</organism>
<comment type="caution">
    <text evidence="1">The sequence shown here is derived from an EMBL/GenBank/DDBJ whole genome shotgun (WGS) entry which is preliminary data.</text>
</comment>
<name>A0A2P4S7B1_BAMTH</name>
<accession>A0A2P4S7B1</accession>
<keyword evidence="2" id="KW-1185">Reference proteome</keyword>
<reference evidence="1 2" key="1">
    <citation type="submission" date="2018-01" db="EMBL/GenBank/DDBJ databases">
        <title>Comparison of the Chinese Bamboo Partridge and Red Junglefowl genome sequences highlights the importance of demography in genome evolution.</title>
        <authorList>
            <person name="Tiley G.P."/>
            <person name="Kimball R.T."/>
            <person name="Braun E.L."/>
            <person name="Burleigh J.G."/>
        </authorList>
    </citation>
    <scope>NUCLEOTIDE SEQUENCE [LARGE SCALE GENOMIC DNA]</scope>
    <source>
        <strain evidence="1">RTK389</strain>
        <tissue evidence="1">Blood</tissue>
    </source>
</reference>
<sequence length="52" mass="5661">MMHCVLPSVVSCEEAQIAAAPMTAFHSTAVMERRCSSKLKPLFLPALLKTLT</sequence>
<dbReference type="Proteomes" id="UP000237246">
    <property type="component" value="Unassembled WGS sequence"/>
</dbReference>
<dbReference type="EMBL" id="PPHD01090538">
    <property type="protein sequence ID" value="POI19993.1"/>
    <property type="molecule type" value="Genomic_DNA"/>
</dbReference>
<evidence type="ECO:0000313" key="2">
    <source>
        <dbReference type="Proteomes" id="UP000237246"/>
    </source>
</evidence>
<dbReference type="AlphaFoldDB" id="A0A2P4S7B1"/>
<gene>
    <name evidence="1" type="ORF">CIB84_016262</name>
</gene>
<evidence type="ECO:0000313" key="1">
    <source>
        <dbReference type="EMBL" id="POI19993.1"/>
    </source>
</evidence>
<protein>
    <submittedName>
        <fullName evidence="1">Uncharacterized protein</fullName>
    </submittedName>
</protein>
<proteinExistence type="predicted"/>